<comment type="similarity">
    <text evidence="2">Belongs to the cytochrome P450 family.</text>
</comment>
<evidence type="ECO:0000256" key="2">
    <source>
        <dbReference type="ARBA" id="ARBA00010617"/>
    </source>
</evidence>
<organism evidence="8 9">
    <name type="scientific">Modicella reniformis</name>
    <dbReference type="NCBI Taxonomy" id="1440133"/>
    <lineage>
        <taxon>Eukaryota</taxon>
        <taxon>Fungi</taxon>
        <taxon>Fungi incertae sedis</taxon>
        <taxon>Mucoromycota</taxon>
        <taxon>Mortierellomycotina</taxon>
        <taxon>Mortierellomycetes</taxon>
        <taxon>Mortierellales</taxon>
        <taxon>Mortierellaceae</taxon>
        <taxon>Modicella</taxon>
    </lineage>
</organism>
<evidence type="ECO:0000256" key="3">
    <source>
        <dbReference type="ARBA" id="ARBA00022617"/>
    </source>
</evidence>
<evidence type="ECO:0000256" key="1">
    <source>
        <dbReference type="ARBA" id="ARBA00001971"/>
    </source>
</evidence>
<evidence type="ECO:0000256" key="4">
    <source>
        <dbReference type="ARBA" id="ARBA00022723"/>
    </source>
</evidence>
<dbReference type="EMBL" id="JAAAHW010000133">
    <property type="protein sequence ID" value="KAG0006292.1"/>
    <property type="molecule type" value="Genomic_DNA"/>
</dbReference>
<dbReference type="GO" id="GO:0004497">
    <property type="term" value="F:monooxygenase activity"/>
    <property type="evidence" value="ECO:0007669"/>
    <property type="project" value="UniProtKB-KW"/>
</dbReference>
<proteinExistence type="inferred from homology"/>
<accession>A0A9P6MK30</accession>
<dbReference type="GO" id="GO:0020037">
    <property type="term" value="F:heme binding"/>
    <property type="evidence" value="ECO:0007669"/>
    <property type="project" value="InterPro"/>
</dbReference>
<dbReference type="GO" id="GO:0005506">
    <property type="term" value="F:iron ion binding"/>
    <property type="evidence" value="ECO:0007669"/>
    <property type="project" value="InterPro"/>
</dbReference>
<keyword evidence="5" id="KW-0560">Oxidoreductase</keyword>
<keyword evidence="7" id="KW-0503">Monooxygenase</keyword>
<reference evidence="8" key="1">
    <citation type="journal article" date="2020" name="Fungal Divers.">
        <title>Resolving the Mortierellaceae phylogeny through synthesis of multi-gene phylogenetics and phylogenomics.</title>
        <authorList>
            <person name="Vandepol N."/>
            <person name="Liber J."/>
            <person name="Desiro A."/>
            <person name="Na H."/>
            <person name="Kennedy M."/>
            <person name="Barry K."/>
            <person name="Grigoriev I.V."/>
            <person name="Miller A.N."/>
            <person name="O'Donnell K."/>
            <person name="Stajich J.E."/>
            <person name="Bonito G."/>
        </authorList>
    </citation>
    <scope>NUCLEOTIDE SEQUENCE</scope>
    <source>
        <strain evidence="8">MES-2147</strain>
    </source>
</reference>
<dbReference type="InterPro" id="IPR036396">
    <property type="entry name" value="Cyt_P450_sf"/>
</dbReference>
<dbReference type="InterPro" id="IPR047146">
    <property type="entry name" value="Cyt_P450_E_CYP52_fungi"/>
</dbReference>
<dbReference type="OrthoDB" id="2405801at2759"/>
<comment type="cofactor">
    <cofactor evidence="1">
        <name>heme</name>
        <dbReference type="ChEBI" id="CHEBI:30413"/>
    </cofactor>
</comment>
<evidence type="ECO:0000256" key="6">
    <source>
        <dbReference type="ARBA" id="ARBA00023004"/>
    </source>
</evidence>
<dbReference type="Gene3D" id="1.10.630.10">
    <property type="entry name" value="Cytochrome P450"/>
    <property type="match status" value="1"/>
</dbReference>
<protein>
    <submittedName>
        <fullName evidence="8">Uncharacterized protein</fullName>
    </submittedName>
</protein>
<keyword evidence="6" id="KW-0408">Iron</keyword>
<evidence type="ECO:0000256" key="5">
    <source>
        <dbReference type="ARBA" id="ARBA00023002"/>
    </source>
</evidence>
<gene>
    <name evidence="8" type="ORF">BGZ65_008783</name>
</gene>
<keyword evidence="3" id="KW-0349">Heme</keyword>
<sequence>MLALTTIFYFWMGRIRPGKNTPPRGKPIPRLKSRFFMFDVAYQFIKSRADGDELKWVQGLSKQGFTLTTDVIGHCLILAFEPSSVQHMLVKNFENYPKGRPQFQVKEYKGAAHIETQINQVFDMLNKAIATGGGEVVIDVQDLWSRYTIDTATGFHFGNCINALDVPQSKFSVDGKCVVCDYQSLVIAPEFPQKVKDMDAILLPIVDAAIAKEVKRRAEAVQGEKNEHQHDNLLMHFLNSADENGQPFDRIYIST</sequence>
<dbReference type="SUPFAM" id="SSF48264">
    <property type="entry name" value="Cytochrome P450"/>
    <property type="match status" value="1"/>
</dbReference>
<dbReference type="PANTHER" id="PTHR24287:SF1">
    <property type="entry name" value="P450, PUTATIVE (EUROFUNG)-RELATED"/>
    <property type="match status" value="1"/>
</dbReference>
<keyword evidence="9" id="KW-1185">Reference proteome</keyword>
<name>A0A9P6MK30_9FUNG</name>
<keyword evidence="4" id="KW-0479">Metal-binding</keyword>
<evidence type="ECO:0000313" key="8">
    <source>
        <dbReference type="EMBL" id="KAG0006292.1"/>
    </source>
</evidence>
<evidence type="ECO:0000256" key="7">
    <source>
        <dbReference type="ARBA" id="ARBA00023033"/>
    </source>
</evidence>
<dbReference type="GO" id="GO:0016705">
    <property type="term" value="F:oxidoreductase activity, acting on paired donors, with incorporation or reduction of molecular oxygen"/>
    <property type="evidence" value="ECO:0007669"/>
    <property type="project" value="InterPro"/>
</dbReference>
<dbReference type="AlphaFoldDB" id="A0A9P6MK30"/>
<dbReference type="PANTHER" id="PTHR24287">
    <property type="entry name" value="P450, PUTATIVE (EUROFUNG)-RELATED"/>
    <property type="match status" value="1"/>
</dbReference>
<comment type="caution">
    <text evidence="8">The sequence shown here is derived from an EMBL/GenBank/DDBJ whole genome shotgun (WGS) entry which is preliminary data.</text>
</comment>
<dbReference type="Proteomes" id="UP000749646">
    <property type="component" value="Unassembled WGS sequence"/>
</dbReference>
<evidence type="ECO:0000313" key="9">
    <source>
        <dbReference type="Proteomes" id="UP000749646"/>
    </source>
</evidence>